<dbReference type="GO" id="GO:0005634">
    <property type="term" value="C:nucleus"/>
    <property type="evidence" value="ECO:0007669"/>
    <property type="project" value="UniProtKB-SubCell"/>
</dbReference>
<evidence type="ECO:0000313" key="7">
    <source>
        <dbReference type="Proteomes" id="UP000646827"/>
    </source>
</evidence>
<dbReference type="Pfam" id="PF08573">
    <property type="entry name" value="SAE2"/>
    <property type="match status" value="2"/>
</dbReference>
<evidence type="ECO:0000259" key="5">
    <source>
        <dbReference type="Pfam" id="PF08573"/>
    </source>
</evidence>
<feature type="compositionally biased region" description="Polar residues" evidence="4">
    <location>
        <begin position="167"/>
        <end position="182"/>
    </location>
</feature>
<organism evidence="6 7">
    <name type="scientific">Circinella minor</name>
    <dbReference type="NCBI Taxonomy" id="1195481"/>
    <lineage>
        <taxon>Eukaryota</taxon>
        <taxon>Fungi</taxon>
        <taxon>Fungi incertae sedis</taxon>
        <taxon>Mucoromycota</taxon>
        <taxon>Mucoromycotina</taxon>
        <taxon>Mucoromycetes</taxon>
        <taxon>Mucorales</taxon>
        <taxon>Lichtheimiaceae</taxon>
        <taxon>Circinella</taxon>
    </lineage>
</organism>
<evidence type="ECO:0000256" key="4">
    <source>
        <dbReference type="SAM" id="MobiDB-lite"/>
    </source>
</evidence>
<dbReference type="EMBL" id="JAEPRB010000195">
    <property type="protein sequence ID" value="KAG2219104.1"/>
    <property type="molecule type" value="Genomic_DNA"/>
</dbReference>
<accession>A0A8H7RWH9</accession>
<evidence type="ECO:0000256" key="1">
    <source>
        <dbReference type="ARBA" id="ARBA00004123"/>
    </source>
</evidence>
<dbReference type="PANTHER" id="PTHR15107">
    <property type="entry name" value="RETINOBLASTOMA BINDING PROTEIN 8"/>
    <property type="match status" value="1"/>
</dbReference>
<dbReference type="InterPro" id="IPR013882">
    <property type="entry name" value="Ctp1_C"/>
</dbReference>
<sequence>MAFNLDLPKKYTQCEETIKKLQNIIELGELKREHLESNLEIKNNEQRETIKQLEEKNKLINQQNETIADLREFIAKRIGLEALDAFDTQVRDIDLLLEQVNDQYEEEEDDDDETTDGRSDPIIPFQNEYFSIDNNLYRQEQNYNSIEYQENIPPSPINYPPSEKSHYSSPENSLHNNYTSPSPVEYEQPFVEAVRKKEERKKLTGTTCKCCADYYYAAGNLPGPDGTIITPEERIQQCSRHRSRFKRPKTPPGFWNLDFISTQDVEGQYNEQKERMEE</sequence>
<keyword evidence="3" id="KW-0539">Nucleus</keyword>
<feature type="domain" description="DNA endonuclease activator Ctp1 C-terminal" evidence="5">
    <location>
        <begin position="190"/>
        <end position="224"/>
    </location>
</feature>
<dbReference type="AlphaFoldDB" id="A0A8H7RWH9"/>
<feature type="region of interest" description="Disordered" evidence="4">
    <location>
        <begin position="149"/>
        <end position="183"/>
    </location>
</feature>
<gene>
    <name evidence="6" type="ORF">INT45_005835</name>
</gene>
<evidence type="ECO:0000256" key="2">
    <source>
        <dbReference type="ARBA" id="ARBA00022763"/>
    </source>
</evidence>
<dbReference type="Proteomes" id="UP000646827">
    <property type="component" value="Unassembled WGS sequence"/>
</dbReference>
<reference evidence="6 7" key="1">
    <citation type="submission" date="2020-12" db="EMBL/GenBank/DDBJ databases">
        <title>Metabolic potential, ecology and presence of endohyphal bacteria is reflected in genomic diversity of Mucoromycotina.</title>
        <authorList>
            <person name="Muszewska A."/>
            <person name="Okrasinska A."/>
            <person name="Steczkiewicz K."/>
            <person name="Drgas O."/>
            <person name="Orlowska M."/>
            <person name="Perlinska-Lenart U."/>
            <person name="Aleksandrzak-Piekarczyk T."/>
            <person name="Szatraj K."/>
            <person name="Zielenkiewicz U."/>
            <person name="Pilsyk S."/>
            <person name="Malc E."/>
            <person name="Mieczkowski P."/>
            <person name="Kruszewska J.S."/>
            <person name="Biernat P."/>
            <person name="Pawlowska J."/>
        </authorList>
    </citation>
    <scope>NUCLEOTIDE SEQUENCE [LARGE SCALE GENOMIC DNA]</scope>
    <source>
        <strain evidence="6 7">CBS 142.35</strain>
    </source>
</reference>
<evidence type="ECO:0000256" key="3">
    <source>
        <dbReference type="ARBA" id="ARBA00023242"/>
    </source>
</evidence>
<dbReference type="PANTHER" id="PTHR15107:SF0">
    <property type="entry name" value="DNA ENDONUCLEASE ACTIVATOR CTP1 C-TERMINAL DOMAIN-CONTAINING PROTEIN"/>
    <property type="match status" value="1"/>
</dbReference>
<protein>
    <recommendedName>
        <fullName evidence="5">DNA endonuclease activator Ctp1 C-terminal domain-containing protein</fullName>
    </recommendedName>
</protein>
<keyword evidence="7" id="KW-1185">Reference proteome</keyword>
<dbReference type="InterPro" id="IPR033316">
    <property type="entry name" value="RBBP8-like"/>
</dbReference>
<dbReference type="GO" id="GO:0010792">
    <property type="term" value="P:DNA double-strand break processing involved in repair via single-strand annealing"/>
    <property type="evidence" value="ECO:0007669"/>
    <property type="project" value="TreeGrafter"/>
</dbReference>
<comment type="caution">
    <text evidence="6">The sequence shown here is derived from an EMBL/GenBank/DDBJ whole genome shotgun (WGS) entry which is preliminary data.</text>
</comment>
<feature type="domain" description="DNA endonuclease activator Ctp1 C-terminal" evidence="5">
    <location>
        <begin position="232"/>
        <end position="263"/>
    </location>
</feature>
<comment type="subcellular location">
    <subcellularLocation>
        <location evidence="1">Nucleus</location>
    </subcellularLocation>
</comment>
<keyword evidence="2" id="KW-0227">DNA damage</keyword>
<dbReference type="GO" id="GO:0003684">
    <property type="term" value="F:damaged DNA binding"/>
    <property type="evidence" value="ECO:0007669"/>
    <property type="project" value="TreeGrafter"/>
</dbReference>
<dbReference type="OrthoDB" id="5801062at2759"/>
<evidence type="ECO:0000313" key="6">
    <source>
        <dbReference type="EMBL" id="KAG2219104.1"/>
    </source>
</evidence>
<feature type="region of interest" description="Disordered" evidence="4">
    <location>
        <begin position="103"/>
        <end position="123"/>
    </location>
</feature>
<name>A0A8H7RWH9_9FUNG</name>
<proteinExistence type="predicted"/>
<feature type="compositionally biased region" description="Acidic residues" evidence="4">
    <location>
        <begin position="103"/>
        <end position="114"/>
    </location>
</feature>